<dbReference type="HAMAP" id="MF_00984">
    <property type="entry name" value="SSB"/>
    <property type="match status" value="1"/>
</dbReference>
<organism evidence="5 6">
    <name type="scientific">Aquipuribacter hungaricus</name>
    <dbReference type="NCBI Taxonomy" id="545624"/>
    <lineage>
        <taxon>Bacteria</taxon>
        <taxon>Bacillati</taxon>
        <taxon>Actinomycetota</taxon>
        <taxon>Actinomycetes</taxon>
        <taxon>Micrococcales</taxon>
        <taxon>Intrasporangiaceae</taxon>
        <taxon>Aquipuribacter</taxon>
    </lineage>
</organism>
<evidence type="ECO:0000256" key="1">
    <source>
        <dbReference type="ARBA" id="ARBA00023125"/>
    </source>
</evidence>
<dbReference type="NCBIfam" id="TIGR00621">
    <property type="entry name" value="ssb"/>
    <property type="match status" value="1"/>
</dbReference>
<evidence type="ECO:0000256" key="4">
    <source>
        <dbReference type="SAM" id="MobiDB-lite"/>
    </source>
</evidence>
<reference evidence="6" key="1">
    <citation type="journal article" date="2019" name="Int. J. Syst. Evol. Microbiol.">
        <title>The Global Catalogue of Microorganisms (GCM) 10K type strain sequencing project: providing services to taxonomists for standard genome sequencing and annotation.</title>
        <authorList>
            <consortium name="The Broad Institute Genomics Platform"/>
            <consortium name="The Broad Institute Genome Sequencing Center for Infectious Disease"/>
            <person name="Wu L."/>
            <person name="Ma J."/>
        </authorList>
    </citation>
    <scope>NUCLEOTIDE SEQUENCE [LARGE SCALE GENOMIC DNA]</scope>
    <source>
        <strain evidence="6">NCAIM B.02333</strain>
    </source>
</reference>
<feature type="region of interest" description="Disordered" evidence="4">
    <location>
        <begin position="116"/>
        <end position="184"/>
    </location>
</feature>
<dbReference type="PANTHER" id="PTHR10302">
    <property type="entry name" value="SINGLE-STRANDED DNA-BINDING PROTEIN"/>
    <property type="match status" value="1"/>
</dbReference>
<dbReference type="PROSITE" id="PS50935">
    <property type="entry name" value="SSB"/>
    <property type="match status" value="1"/>
</dbReference>
<evidence type="ECO:0000313" key="6">
    <source>
        <dbReference type="Proteomes" id="UP001595685"/>
    </source>
</evidence>
<accession>A0ABV7WLP9</accession>
<comment type="caution">
    <text evidence="2">Lacks conserved residue(s) required for the propagation of feature annotation.</text>
</comment>
<protein>
    <recommendedName>
        <fullName evidence="2 3">Single-stranded DNA-binding protein</fullName>
        <shortName evidence="2">SSB</shortName>
    </recommendedName>
</protein>
<comment type="subunit">
    <text evidence="2">Homotetramer.</text>
</comment>
<keyword evidence="1 2" id="KW-0238">DNA-binding</keyword>
<dbReference type="RefSeq" id="WP_340289653.1">
    <property type="nucleotide sequence ID" value="NZ_JBBEOI010000010.1"/>
</dbReference>
<dbReference type="EMBL" id="JBHRWW010000014">
    <property type="protein sequence ID" value="MFC3689946.1"/>
    <property type="molecule type" value="Genomic_DNA"/>
</dbReference>
<sequence length="184" mass="19592">MLNETRVALRGNVATEPVLKVTQQGTTVCSFRLAVTARRYSSSDSKVVDAETSWYTVTCWRSLAENVVGSLAKGQGVVVHGRLRVRDFVHDGQPRTSADVTAEALGHDLTWGTTSFTPNRRSRADEVRDDTDRSEADELATAVSVGELDGEDLGGEGGGLLAGPGYDGGLDPARPLVDVGSEPF</sequence>
<dbReference type="SUPFAM" id="SSF50249">
    <property type="entry name" value="Nucleic acid-binding proteins"/>
    <property type="match status" value="1"/>
</dbReference>
<dbReference type="InterPro" id="IPR011344">
    <property type="entry name" value="ssDNA-bd"/>
</dbReference>
<name>A0ABV7WLP9_9MICO</name>
<evidence type="ECO:0000313" key="5">
    <source>
        <dbReference type="EMBL" id="MFC3689946.1"/>
    </source>
</evidence>
<dbReference type="Gene3D" id="2.40.50.140">
    <property type="entry name" value="Nucleic acid-binding proteins"/>
    <property type="match status" value="1"/>
</dbReference>
<keyword evidence="6" id="KW-1185">Reference proteome</keyword>
<feature type="compositionally biased region" description="Gly residues" evidence="4">
    <location>
        <begin position="155"/>
        <end position="168"/>
    </location>
</feature>
<comment type="caution">
    <text evidence="5">The sequence shown here is derived from an EMBL/GenBank/DDBJ whole genome shotgun (WGS) entry which is preliminary data.</text>
</comment>
<proteinExistence type="inferred from homology"/>
<evidence type="ECO:0000256" key="2">
    <source>
        <dbReference type="HAMAP-Rule" id="MF_00984"/>
    </source>
</evidence>
<gene>
    <name evidence="5" type="ORF">ACFOLH_16470</name>
</gene>
<dbReference type="Pfam" id="PF00436">
    <property type="entry name" value="SSB"/>
    <property type="match status" value="1"/>
</dbReference>
<dbReference type="PANTHER" id="PTHR10302:SF27">
    <property type="entry name" value="SINGLE-STRANDED DNA-BINDING PROTEIN"/>
    <property type="match status" value="1"/>
</dbReference>
<feature type="compositionally biased region" description="Basic and acidic residues" evidence="4">
    <location>
        <begin position="122"/>
        <end position="136"/>
    </location>
</feature>
<evidence type="ECO:0000256" key="3">
    <source>
        <dbReference type="RuleBase" id="RU000524"/>
    </source>
</evidence>
<dbReference type="InterPro" id="IPR012340">
    <property type="entry name" value="NA-bd_OB-fold"/>
</dbReference>
<dbReference type="CDD" id="cd04496">
    <property type="entry name" value="SSB_OBF"/>
    <property type="match status" value="1"/>
</dbReference>
<dbReference type="GO" id="GO:0003677">
    <property type="term" value="F:DNA binding"/>
    <property type="evidence" value="ECO:0007669"/>
    <property type="project" value="UniProtKB-KW"/>
</dbReference>
<dbReference type="Proteomes" id="UP001595685">
    <property type="component" value="Unassembled WGS sequence"/>
</dbReference>
<dbReference type="InterPro" id="IPR000424">
    <property type="entry name" value="Primosome_PriB/ssb"/>
</dbReference>